<dbReference type="EMBL" id="JACHGJ010000002">
    <property type="protein sequence ID" value="MBB6479439.1"/>
    <property type="molecule type" value="Genomic_DNA"/>
</dbReference>
<sequence>MFDNEVECKNYNKVYVHVALIVKEYVIFMACVPGKKLLLQIAFHYFLSDLGDQIRQHAESCQTDF</sequence>
<dbReference type="AlphaFoldDB" id="A0A841R908"/>
<evidence type="ECO:0000313" key="1">
    <source>
        <dbReference type="EMBL" id="MBB6479439.1"/>
    </source>
</evidence>
<name>A0A841R908_9SPIO</name>
<dbReference type="Proteomes" id="UP000587760">
    <property type="component" value="Unassembled WGS sequence"/>
</dbReference>
<organism evidence="1 2">
    <name type="scientific">Spirochaeta isovalerica</name>
    <dbReference type="NCBI Taxonomy" id="150"/>
    <lineage>
        <taxon>Bacteria</taxon>
        <taxon>Pseudomonadati</taxon>
        <taxon>Spirochaetota</taxon>
        <taxon>Spirochaetia</taxon>
        <taxon>Spirochaetales</taxon>
        <taxon>Spirochaetaceae</taxon>
        <taxon>Spirochaeta</taxon>
    </lineage>
</organism>
<reference evidence="1 2" key="1">
    <citation type="submission" date="2020-08" db="EMBL/GenBank/DDBJ databases">
        <title>Genomic Encyclopedia of Type Strains, Phase IV (KMG-IV): sequencing the most valuable type-strain genomes for metagenomic binning, comparative biology and taxonomic classification.</title>
        <authorList>
            <person name="Goeker M."/>
        </authorList>
    </citation>
    <scope>NUCLEOTIDE SEQUENCE [LARGE SCALE GENOMIC DNA]</scope>
    <source>
        <strain evidence="1 2">DSM 2461</strain>
    </source>
</reference>
<gene>
    <name evidence="1" type="ORF">HNR50_001097</name>
</gene>
<proteinExistence type="predicted"/>
<accession>A0A841R908</accession>
<comment type="caution">
    <text evidence="1">The sequence shown here is derived from an EMBL/GenBank/DDBJ whole genome shotgun (WGS) entry which is preliminary data.</text>
</comment>
<evidence type="ECO:0000313" key="2">
    <source>
        <dbReference type="Proteomes" id="UP000587760"/>
    </source>
</evidence>
<protein>
    <submittedName>
        <fullName evidence="1">Uncharacterized protein</fullName>
    </submittedName>
</protein>
<keyword evidence="2" id="KW-1185">Reference proteome</keyword>